<keyword evidence="4" id="KW-1185">Reference proteome</keyword>
<feature type="transmembrane region" description="Helical" evidence="2">
    <location>
        <begin position="52"/>
        <end position="71"/>
    </location>
</feature>
<evidence type="ECO:0000256" key="2">
    <source>
        <dbReference type="SAM" id="Phobius"/>
    </source>
</evidence>
<organism evidence="3 4">
    <name type="scientific">Galactobacter valiniphilus</name>
    <dbReference type="NCBI Taxonomy" id="2676122"/>
    <lineage>
        <taxon>Bacteria</taxon>
        <taxon>Bacillati</taxon>
        <taxon>Actinomycetota</taxon>
        <taxon>Actinomycetes</taxon>
        <taxon>Micrococcales</taxon>
        <taxon>Micrococcaceae</taxon>
        <taxon>Galactobacter</taxon>
    </lineage>
</organism>
<reference evidence="3 4" key="1">
    <citation type="submission" date="2018-07" db="EMBL/GenBank/DDBJ databases">
        <title>Arthrobacter sp. nov., isolated from raw cow's milk with high bacterial count.</title>
        <authorList>
            <person name="Hahne J."/>
            <person name="Isele D."/>
            <person name="Lipski A."/>
        </authorList>
    </citation>
    <scope>NUCLEOTIDE SEQUENCE [LARGE SCALE GENOMIC DNA]</scope>
    <source>
        <strain evidence="3 4">JZ R-35</strain>
    </source>
</reference>
<gene>
    <name evidence="3" type="ORF">DWB68_12530</name>
</gene>
<evidence type="ECO:0000313" key="4">
    <source>
        <dbReference type="Proteomes" id="UP000265419"/>
    </source>
</evidence>
<feature type="transmembrane region" description="Helical" evidence="2">
    <location>
        <begin position="91"/>
        <end position="110"/>
    </location>
</feature>
<dbReference type="EMBL" id="QQXK01000027">
    <property type="protein sequence ID" value="RII41442.1"/>
    <property type="molecule type" value="Genomic_DNA"/>
</dbReference>
<feature type="region of interest" description="Disordered" evidence="1">
    <location>
        <begin position="199"/>
        <end position="304"/>
    </location>
</feature>
<proteinExistence type="predicted"/>
<dbReference type="RefSeq" id="WP_119425464.1">
    <property type="nucleotide sequence ID" value="NZ_QQXK01000027.1"/>
</dbReference>
<dbReference type="Proteomes" id="UP000265419">
    <property type="component" value="Unassembled WGS sequence"/>
</dbReference>
<feature type="transmembrane region" description="Helical" evidence="2">
    <location>
        <begin position="28"/>
        <end position="46"/>
    </location>
</feature>
<dbReference type="InterPro" id="IPR053824">
    <property type="entry name" value="DUF7010"/>
</dbReference>
<dbReference type="AlphaFoldDB" id="A0A399JBN0"/>
<comment type="caution">
    <text evidence="3">The sequence shown here is derived from an EMBL/GenBank/DDBJ whole genome shotgun (WGS) entry which is preliminary data.</text>
</comment>
<name>A0A399JBN0_9MICC</name>
<accession>A0A399JBN0</accession>
<feature type="transmembrane region" description="Helical" evidence="2">
    <location>
        <begin position="165"/>
        <end position="182"/>
    </location>
</feature>
<keyword evidence="2" id="KW-0812">Transmembrane</keyword>
<dbReference type="Pfam" id="PF22765">
    <property type="entry name" value="DUF7010"/>
    <property type="match status" value="1"/>
</dbReference>
<feature type="transmembrane region" description="Helical" evidence="2">
    <location>
        <begin position="116"/>
        <end position="133"/>
    </location>
</feature>
<feature type="transmembrane region" description="Helical" evidence="2">
    <location>
        <begin position="140"/>
        <end position="159"/>
    </location>
</feature>
<feature type="compositionally biased region" description="Basic and acidic residues" evidence="1">
    <location>
        <begin position="294"/>
        <end position="304"/>
    </location>
</feature>
<evidence type="ECO:0000256" key="1">
    <source>
        <dbReference type="SAM" id="MobiDB-lite"/>
    </source>
</evidence>
<sequence length="304" mass="30975">MTKTEMDLVPTQSFEQAQTEADRLHRSGAMTLISLAAFWGIAAALYQWGSPLAGQIALLIGSAAAHPVAWLVLKLAGGPAMVPRSNPLSPLFYQVSAVPLVVTLSAMGLADARPDAFFAGAMLGLAAAFLPSSSLYGRKLYLVLAAVFTMLPVVAWFAAQPLLPWFGLIGVALLLVSGALLLRRLGGLGAAPREGVGHDDAPLTTGGAVASAPAAGGDAGALEAPEAAPRTNDSFFDAEAPAGSTNPTEAIAADRPAWGGTATPAPGEANAWANPAPSGSDDDPLDNGVITDADLDRPNHKPEA</sequence>
<keyword evidence="2" id="KW-0472">Membrane</keyword>
<evidence type="ECO:0000313" key="3">
    <source>
        <dbReference type="EMBL" id="RII41442.1"/>
    </source>
</evidence>
<keyword evidence="2" id="KW-1133">Transmembrane helix</keyword>
<feature type="compositionally biased region" description="Low complexity" evidence="1">
    <location>
        <begin position="206"/>
        <end position="229"/>
    </location>
</feature>
<protein>
    <submittedName>
        <fullName evidence="3">Uncharacterized protein</fullName>
    </submittedName>
</protein>